<dbReference type="GeneID" id="96749176"/>
<keyword evidence="3" id="KW-1185">Reference proteome</keyword>
<keyword evidence="1" id="KW-0812">Transmembrane</keyword>
<evidence type="ECO:0000313" key="2">
    <source>
        <dbReference type="EMBL" id="GES28453.1"/>
    </source>
</evidence>
<sequence length="70" mass="7246">MTLQPDAPMARRSWRTAALAVTVLGCGMLAVTYPSLVRVWQVAGYVAAVASAAAALVTLVGWREGAGARS</sequence>
<keyword evidence="1" id="KW-1133">Transmembrane helix</keyword>
<feature type="transmembrane region" description="Helical" evidence="1">
    <location>
        <begin position="42"/>
        <end position="62"/>
    </location>
</feature>
<dbReference type="Proteomes" id="UP000325598">
    <property type="component" value="Unassembled WGS sequence"/>
</dbReference>
<evidence type="ECO:0000313" key="3">
    <source>
        <dbReference type="Proteomes" id="UP000325598"/>
    </source>
</evidence>
<name>A0A5J4L309_9ACTN</name>
<feature type="transmembrane region" description="Helical" evidence="1">
    <location>
        <begin position="17"/>
        <end position="36"/>
    </location>
</feature>
<dbReference type="EMBL" id="BLAG01000004">
    <property type="protein sequence ID" value="GES28453.1"/>
    <property type="molecule type" value="Genomic_DNA"/>
</dbReference>
<protein>
    <submittedName>
        <fullName evidence="2">Uncharacterized protein</fullName>
    </submittedName>
</protein>
<organism evidence="2 3">
    <name type="scientific">Streptomyces angustmyceticus</name>
    <dbReference type="NCBI Taxonomy" id="285578"/>
    <lineage>
        <taxon>Bacteria</taxon>
        <taxon>Bacillati</taxon>
        <taxon>Actinomycetota</taxon>
        <taxon>Actinomycetes</taxon>
        <taxon>Kitasatosporales</taxon>
        <taxon>Streptomycetaceae</taxon>
        <taxon>Streptomyces</taxon>
    </lineage>
</organism>
<dbReference type="RefSeq" id="WP_143589140.1">
    <property type="nucleotide sequence ID" value="NZ_BLAG01000004.1"/>
</dbReference>
<gene>
    <name evidence="2" type="ORF">San01_09400</name>
</gene>
<comment type="caution">
    <text evidence="2">The sequence shown here is derived from an EMBL/GenBank/DDBJ whole genome shotgun (WGS) entry which is preliminary data.</text>
</comment>
<proteinExistence type="predicted"/>
<keyword evidence="1" id="KW-0472">Membrane</keyword>
<accession>A0A5J4L309</accession>
<evidence type="ECO:0000256" key="1">
    <source>
        <dbReference type="SAM" id="Phobius"/>
    </source>
</evidence>
<dbReference type="AlphaFoldDB" id="A0A5J4L309"/>
<reference evidence="2 3" key="1">
    <citation type="submission" date="2019-10" db="EMBL/GenBank/DDBJ databases">
        <title>Whole genome shotgun sequence of Streptomyces angustmyceticus NBRC 3934.</title>
        <authorList>
            <person name="Hosoyama A."/>
            <person name="Ichikawa N."/>
            <person name="Kimura A."/>
            <person name="Kitahashi Y."/>
            <person name="Komaki H."/>
            <person name="Uohara A."/>
        </authorList>
    </citation>
    <scope>NUCLEOTIDE SEQUENCE [LARGE SCALE GENOMIC DNA]</scope>
    <source>
        <strain evidence="2 3">NBRC 3934</strain>
    </source>
</reference>